<dbReference type="AlphaFoldDB" id="A0AAV5CN48"/>
<organism evidence="2 3">
    <name type="scientific">Eleusine coracana subsp. coracana</name>
    <dbReference type="NCBI Taxonomy" id="191504"/>
    <lineage>
        <taxon>Eukaryota</taxon>
        <taxon>Viridiplantae</taxon>
        <taxon>Streptophyta</taxon>
        <taxon>Embryophyta</taxon>
        <taxon>Tracheophyta</taxon>
        <taxon>Spermatophyta</taxon>
        <taxon>Magnoliopsida</taxon>
        <taxon>Liliopsida</taxon>
        <taxon>Poales</taxon>
        <taxon>Poaceae</taxon>
        <taxon>PACMAD clade</taxon>
        <taxon>Chloridoideae</taxon>
        <taxon>Cynodonteae</taxon>
        <taxon>Eleusininae</taxon>
        <taxon>Eleusine</taxon>
    </lineage>
</organism>
<evidence type="ECO:0000313" key="2">
    <source>
        <dbReference type="EMBL" id="GJM99452.1"/>
    </source>
</evidence>
<feature type="compositionally biased region" description="Low complexity" evidence="1">
    <location>
        <begin position="8"/>
        <end position="25"/>
    </location>
</feature>
<keyword evidence="3" id="KW-1185">Reference proteome</keyword>
<gene>
    <name evidence="2" type="primary">ga16550</name>
    <name evidence="2" type="ORF">PR202_ga16550</name>
</gene>
<comment type="caution">
    <text evidence="2">The sequence shown here is derived from an EMBL/GenBank/DDBJ whole genome shotgun (WGS) entry which is preliminary data.</text>
</comment>
<evidence type="ECO:0000256" key="1">
    <source>
        <dbReference type="SAM" id="MobiDB-lite"/>
    </source>
</evidence>
<sequence>MTGSNTKTRACTAARSGTATTARMMASRRTRAPRGFEPRSRADAEWRNSNFSGGCRRKEPVQCVDGFAEIQNMKLTDWWYTLVPNRSFQVRVRKPEHNQHEKGFHQVFGVGRRADRHAWRRSSGAGTTSVRRCTSGLPAQVSFKCFPKQVPQLSICPMSSVS</sequence>
<proteinExistence type="predicted"/>
<dbReference type="EMBL" id="BQKI01000007">
    <property type="protein sequence ID" value="GJM99452.1"/>
    <property type="molecule type" value="Genomic_DNA"/>
</dbReference>
<reference evidence="2" key="1">
    <citation type="journal article" date="2018" name="DNA Res.">
        <title>Multiple hybrid de novo genome assembly of finger millet, an orphan allotetraploid crop.</title>
        <authorList>
            <person name="Hatakeyama M."/>
            <person name="Aluri S."/>
            <person name="Balachadran M.T."/>
            <person name="Sivarajan S.R."/>
            <person name="Patrignani A."/>
            <person name="Gruter S."/>
            <person name="Poveda L."/>
            <person name="Shimizu-Inatsugi R."/>
            <person name="Baeten J."/>
            <person name="Francoijs K.J."/>
            <person name="Nataraja K.N."/>
            <person name="Reddy Y.A.N."/>
            <person name="Phadnis S."/>
            <person name="Ravikumar R.L."/>
            <person name="Schlapbach R."/>
            <person name="Sreeman S.M."/>
            <person name="Shimizu K.K."/>
        </authorList>
    </citation>
    <scope>NUCLEOTIDE SEQUENCE</scope>
</reference>
<reference evidence="2" key="2">
    <citation type="submission" date="2021-12" db="EMBL/GenBank/DDBJ databases">
        <title>Resequencing data analysis of finger millet.</title>
        <authorList>
            <person name="Hatakeyama M."/>
            <person name="Aluri S."/>
            <person name="Balachadran M.T."/>
            <person name="Sivarajan S.R."/>
            <person name="Poveda L."/>
            <person name="Shimizu-Inatsugi R."/>
            <person name="Schlapbach R."/>
            <person name="Sreeman S.M."/>
            <person name="Shimizu K.K."/>
        </authorList>
    </citation>
    <scope>NUCLEOTIDE SEQUENCE</scope>
</reference>
<dbReference type="Proteomes" id="UP001054889">
    <property type="component" value="Unassembled WGS sequence"/>
</dbReference>
<protein>
    <submittedName>
        <fullName evidence="2">Uncharacterized protein</fullName>
    </submittedName>
</protein>
<evidence type="ECO:0000313" key="3">
    <source>
        <dbReference type="Proteomes" id="UP001054889"/>
    </source>
</evidence>
<feature type="region of interest" description="Disordered" evidence="1">
    <location>
        <begin position="1"/>
        <end position="41"/>
    </location>
</feature>
<name>A0AAV5CN48_ELECO</name>
<accession>A0AAV5CN48</accession>